<keyword evidence="1" id="KW-0732">Signal</keyword>
<dbReference type="Pfam" id="PF20091">
    <property type="entry name" value="Abhydrolase_10"/>
    <property type="match status" value="1"/>
</dbReference>
<organism evidence="3 4">
    <name type="scientific">Phreatobacter aquaticus</name>
    <dbReference type="NCBI Taxonomy" id="2570229"/>
    <lineage>
        <taxon>Bacteria</taxon>
        <taxon>Pseudomonadati</taxon>
        <taxon>Pseudomonadota</taxon>
        <taxon>Alphaproteobacteria</taxon>
        <taxon>Hyphomicrobiales</taxon>
        <taxon>Phreatobacteraceae</taxon>
        <taxon>Phreatobacter</taxon>
    </lineage>
</organism>
<reference evidence="3 4" key="1">
    <citation type="submission" date="2019-04" db="EMBL/GenBank/DDBJ databases">
        <title>Phreatobacter aquaticus sp. nov.</title>
        <authorList>
            <person name="Choi A."/>
            <person name="Baek K."/>
        </authorList>
    </citation>
    <scope>NUCLEOTIDE SEQUENCE [LARGE SCALE GENOMIC DNA]</scope>
    <source>
        <strain evidence="3 4">NMCR1094</strain>
    </source>
</reference>
<sequence length="712" mass="77008">MIGRCFSAATALVVALVWLTSQPASARIVKIDITRTEPAFEGRSFGQVGSYERLIGKAYGAVDPRSASNRTIQDIALAPRNAAGLVEYVTDIEILRPRDAAKGNGILLVEVVNRGNKLVLRNLNADIPANAADMNAVKTAGDGFLMEQGYTIIWFGWQADLVAGNNRVRMQAPVARNPDGSSVTGILRSEMVVNAPTRTLPLSAGFFTALTHTAYATVSTSNTTPLADGFLPTLTVRAKENAPRVPIAPSDWSFGACPDGQPATASDTQICLPAGFQPGRLYELIYRAKDPIVLGLGFAALRDVGSFFKFERRDEAGNANPVFRPGQRAITIGTSQSGRFIRSYLHLGFNRDERGRVAYDGAMPHIGGGLMPINVRFGHPGRAWGDQIDHLYQAYDFPFHYAAMRDPITGRTQGILDRCAANGTCPKIFHVATSLEIWEGRQSLGLTDPLGRRDVADPANVRTFILASTQHSPANPPLPTAAPFGSCVQQSNPNPHTWAMRALMTELVAWVKDGRAPPASVVPRIADGTLVAPNQVRIPAIPANAYGNVQRPALRYLANHNPLQVFDFGPGYRAGESSGVISIEPPRPGVQSYGILVPQADSDGADIGGVRSVYQRAPIGSYMAWNVGRKDRFEDGFCLFQGAFIPFARTRAEREAAGDPRPSIEERYPNREAYVAAVRSATEALVAQRTMLPADATRLIRQAETEGIRLSP</sequence>
<dbReference type="EMBL" id="CP039865">
    <property type="protein sequence ID" value="QCK85717.1"/>
    <property type="molecule type" value="Genomic_DNA"/>
</dbReference>
<dbReference type="KEGG" id="paqt:E8L99_08040"/>
<feature type="signal peptide" evidence="1">
    <location>
        <begin position="1"/>
        <end position="26"/>
    </location>
</feature>
<proteinExistence type="predicted"/>
<feature type="domain" description="Alpha/beta hydrolase" evidence="2">
    <location>
        <begin position="265"/>
        <end position="701"/>
    </location>
</feature>
<keyword evidence="4" id="KW-1185">Reference proteome</keyword>
<evidence type="ECO:0000259" key="2">
    <source>
        <dbReference type="Pfam" id="PF20091"/>
    </source>
</evidence>
<gene>
    <name evidence="3" type="ORF">E8L99_08040</name>
</gene>
<dbReference type="OrthoDB" id="9779952at2"/>
<dbReference type="RefSeq" id="WP_137099051.1">
    <property type="nucleotide sequence ID" value="NZ_CP039865.1"/>
</dbReference>
<dbReference type="InterPro" id="IPR045394">
    <property type="entry name" value="Abhydrolase_dom"/>
</dbReference>
<name>A0A4D7QKF0_9HYPH</name>
<accession>A0A4D7QKF0</accession>
<evidence type="ECO:0000313" key="4">
    <source>
        <dbReference type="Proteomes" id="UP000298588"/>
    </source>
</evidence>
<protein>
    <recommendedName>
        <fullName evidence="2">Alpha/beta hydrolase domain-containing protein</fullName>
    </recommendedName>
</protein>
<feature type="chain" id="PRO_5020592848" description="Alpha/beta hydrolase domain-containing protein" evidence="1">
    <location>
        <begin position="27"/>
        <end position="712"/>
    </location>
</feature>
<dbReference type="Proteomes" id="UP000298588">
    <property type="component" value="Chromosome"/>
</dbReference>
<dbReference type="AlphaFoldDB" id="A0A4D7QKF0"/>
<evidence type="ECO:0000313" key="3">
    <source>
        <dbReference type="EMBL" id="QCK85717.1"/>
    </source>
</evidence>
<evidence type="ECO:0000256" key="1">
    <source>
        <dbReference type="SAM" id="SignalP"/>
    </source>
</evidence>